<dbReference type="Gene3D" id="3.90.215.10">
    <property type="entry name" value="Gamma Fibrinogen, chain A, domain 1"/>
    <property type="match status" value="1"/>
</dbReference>
<dbReference type="PROSITE" id="PS51406">
    <property type="entry name" value="FIBRINOGEN_C_2"/>
    <property type="match status" value="1"/>
</dbReference>
<dbReference type="InterPro" id="IPR050373">
    <property type="entry name" value="Fibrinogen_C-term_domain"/>
</dbReference>
<feature type="region of interest" description="Disordered" evidence="1">
    <location>
        <begin position="165"/>
        <end position="193"/>
    </location>
</feature>
<dbReference type="NCBIfam" id="NF040941">
    <property type="entry name" value="GGGWT_bact"/>
    <property type="match status" value="1"/>
</dbReference>
<dbReference type="Pfam" id="PF00147">
    <property type="entry name" value="Fibrinogen_C"/>
    <property type="match status" value="1"/>
</dbReference>
<keyword evidence="3" id="KW-1185">Reference proteome</keyword>
<evidence type="ECO:0000313" key="3">
    <source>
        <dbReference type="Proteomes" id="UP001152795"/>
    </source>
</evidence>
<dbReference type="CDD" id="cd00087">
    <property type="entry name" value="FReD"/>
    <property type="match status" value="1"/>
</dbReference>
<protein>
    <submittedName>
        <fullName evidence="2">Uncharacterized protein</fullName>
    </submittedName>
</protein>
<dbReference type="InterPro" id="IPR014716">
    <property type="entry name" value="Fibrinogen_a/b/g_C_1"/>
</dbReference>
<organism evidence="2 3">
    <name type="scientific">Paramuricea clavata</name>
    <name type="common">Red gorgonian</name>
    <name type="synonym">Violescent sea-whip</name>
    <dbReference type="NCBI Taxonomy" id="317549"/>
    <lineage>
        <taxon>Eukaryota</taxon>
        <taxon>Metazoa</taxon>
        <taxon>Cnidaria</taxon>
        <taxon>Anthozoa</taxon>
        <taxon>Octocorallia</taxon>
        <taxon>Malacalcyonacea</taxon>
        <taxon>Plexauridae</taxon>
        <taxon>Paramuricea</taxon>
    </lineage>
</organism>
<proteinExistence type="predicted"/>
<accession>A0A6S7I9S7</accession>
<dbReference type="AlphaFoldDB" id="A0A6S7I9S7"/>
<dbReference type="OrthoDB" id="5958745at2759"/>
<evidence type="ECO:0000256" key="1">
    <source>
        <dbReference type="SAM" id="MobiDB-lite"/>
    </source>
</evidence>
<gene>
    <name evidence="2" type="ORF">PACLA_8A085119</name>
</gene>
<comment type="caution">
    <text evidence="2">The sequence shown here is derived from an EMBL/GenBank/DDBJ whole genome shotgun (WGS) entry which is preliminary data.</text>
</comment>
<dbReference type="SMART" id="SM00186">
    <property type="entry name" value="FBG"/>
    <property type="match status" value="1"/>
</dbReference>
<dbReference type="PANTHER" id="PTHR19143">
    <property type="entry name" value="FIBRINOGEN/TENASCIN/ANGIOPOEITIN"/>
    <property type="match status" value="1"/>
</dbReference>
<evidence type="ECO:0000313" key="2">
    <source>
        <dbReference type="EMBL" id="CAB4014486.1"/>
    </source>
</evidence>
<sequence length="193" mass="21673">MNGSADCAHHLLLRSLKHLVPQQSCASFYESGEREDGVYLIDPDGFGTFKVWCDMQDGGGWTLFQRRQDGSVDFYRGWSDYKVGFGNLTGEFWLGLDKIHRLTTSSTQSILRIDMWDFAGTHAYAEYKNFCAASESDSYKLNIGNFSGNAGDSFINLNGMMFTTNDRDNDPNRGNVSEVTIDTDDTEVNNSHL</sequence>
<dbReference type="InterPro" id="IPR002181">
    <property type="entry name" value="Fibrinogen_a/b/g_C_dom"/>
</dbReference>
<dbReference type="SUPFAM" id="SSF56496">
    <property type="entry name" value="Fibrinogen C-terminal domain-like"/>
    <property type="match status" value="1"/>
</dbReference>
<name>A0A6S7I9S7_PARCT</name>
<dbReference type="Proteomes" id="UP001152795">
    <property type="component" value="Unassembled WGS sequence"/>
</dbReference>
<reference evidence="2" key="1">
    <citation type="submission" date="2020-04" db="EMBL/GenBank/DDBJ databases">
        <authorList>
            <person name="Alioto T."/>
            <person name="Alioto T."/>
            <person name="Gomez Garrido J."/>
        </authorList>
    </citation>
    <scope>NUCLEOTIDE SEQUENCE</scope>
    <source>
        <strain evidence="2">A484AB</strain>
    </source>
</reference>
<dbReference type="EMBL" id="CACRXK020008322">
    <property type="protein sequence ID" value="CAB4014486.1"/>
    <property type="molecule type" value="Genomic_DNA"/>
</dbReference>
<dbReference type="InterPro" id="IPR036056">
    <property type="entry name" value="Fibrinogen-like_C"/>
</dbReference>
<dbReference type="GO" id="GO:0005615">
    <property type="term" value="C:extracellular space"/>
    <property type="evidence" value="ECO:0007669"/>
    <property type="project" value="TreeGrafter"/>
</dbReference>